<name>M4QCB8_JAKLI</name>
<dbReference type="Gene3D" id="3.30.1490.10">
    <property type="match status" value="1"/>
</dbReference>
<dbReference type="GO" id="GO:0005840">
    <property type="term" value="C:ribosome"/>
    <property type="evidence" value="ECO:0007669"/>
    <property type="project" value="UniProtKB-KW"/>
</dbReference>
<accession>M4QCB8</accession>
<dbReference type="GO" id="GO:0003735">
    <property type="term" value="F:structural constituent of ribosome"/>
    <property type="evidence" value="ECO:0007669"/>
    <property type="project" value="InterPro"/>
</dbReference>
<evidence type="ECO:0000256" key="2">
    <source>
        <dbReference type="ARBA" id="ARBA00022980"/>
    </source>
</evidence>
<sequence length="134" mass="15246">MMYDLLSDTICRIKQAHLKNHPEVICTRTKFICSVLDVLWKEGLIGGYSYHPDDYKLVTVHLTYFENLSPKLLFLKRYSKPGKRVYVSTKELKSLLNRGVSNYGFYILSTNQGIMTSSKALQLSIGGELICFAG</sequence>
<evidence type="ECO:0000256" key="3">
    <source>
        <dbReference type="ARBA" id="ARBA00023274"/>
    </source>
</evidence>
<reference evidence="5" key="2">
    <citation type="journal article" date="2006" name="RNA">
        <title>Hybrid E. coli--Mitochondrial ribonuclease P RNAs are catalytically active.</title>
        <authorList>
            <person name="Seif E."/>
            <person name="Cadieux A."/>
            <person name="Lang B.F."/>
        </authorList>
    </citation>
    <scope>NUCLEOTIDE SEQUENCE</scope>
    <source>
        <strain evidence="5">ATCC 50422</strain>
    </source>
</reference>
<dbReference type="GO" id="GO:0006412">
    <property type="term" value="P:translation"/>
    <property type="evidence" value="ECO:0007669"/>
    <property type="project" value="InterPro"/>
</dbReference>
<reference evidence="5" key="3">
    <citation type="journal article" date="2013" name="Genome Biol. Evol.">
        <title>Strikingly bacteria-like and gene-rich mitochondrial genomes throughout jakobid protists.</title>
        <authorList>
            <person name="Burger G."/>
            <person name="Gray M.W."/>
            <person name="Forget L."/>
            <person name="Lang B.F."/>
        </authorList>
    </citation>
    <scope>NUCLEOTIDE SEQUENCE</scope>
    <source>
        <strain evidence="5">ATCC 50422</strain>
    </source>
</reference>
<evidence type="ECO:0000256" key="1">
    <source>
        <dbReference type="ARBA" id="ARBA00006471"/>
    </source>
</evidence>
<dbReference type="InterPro" id="IPR035987">
    <property type="entry name" value="Ribosomal_uS8_sf"/>
</dbReference>
<dbReference type="PROSITE" id="PS00053">
    <property type="entry name" value="RIBOSOMAL_S8"/>
    <property type="match status" value="1"/>
</dbReference>
<organism evidence="5">
    <name type="scientific">Jakoba libera</name>
    <name type="common">Flagellate</name>
    <name type="synonym">Cryptobia libera</name>
    <dbReference type="NCBI Taxonomy" id="143017"/>
    <lineage>
        <taxon>Eukaryota</taxon>
        <taxon>Discoba</taxon>
        <taxon>Jakobida</taxon>
        <taxon>Histionina</taxon>
        <taxon>Jakobidae</taxon>
        <taxon>Jakoba</taxon>
    </lineage>
</organism>
<proteinExistence type="inferred from homology"/>
<dbReference type="InterPro" id="IPR047863">
    <property type="entry name" value="Ribosomal_uS8_CS"/>
</dbReference>
<dbReference type="RefSeq" id="YP_007890710.1">
    <property type="nucleotide sequence ID" value="NC_021127.1"/>
</dbReference>
<dbReference type="Gene3D" id="3.30.1370.30">
    <property type="match status" value="1"/>
</dbReference>
<reference evidence="5" key="1">
    <citation type="journal article" date="2004" name="RNA">
        <title>Mitochondrial 3' tRNA editing in the jakobid Seculamonas ecuadoriensis: a novel mechanism and implications for tRNA processing.</title>
        <authorList>
            <person name="Leigh J."/>
            <person name="Lang B.F."/>
        </authorList>
    </citation>
    <scope>NUCLEOTIDE SEQUENCE</scope>
    <source>
        <strain evidence="5">ATCC 50422</strain>
    </source>
</reference>
<dbReference type="AlphaFoldDB" id="M4QCB8"/>
<evidence type="ECO:0000313" key="5">
    <source>
        <dbReference type="EMBL" id="AGH24204.1"/>
    </source>
</evidence>
<gene>
    <name evidence="5" type="primary">rps8</name>
</gene>
<dbReference type="GO" id="GO:1990904">
    <property type="term" value="C:ribonucleoprotein complex"/>
    <property type="evidence" value="ECO:0007669"/>
    <property type="project" value="UniProtKB-KW"/>
</dbReference>
<dbReference type="GO" id="GO:0005737">
    <property type="term" value="C:cytoplasm"/>
    <property type="evidence" value="ECO:0007669"/>
    <property type="project" value="UniProtKB-ARBA"/>
</dbReference>
<geneLocation type="mitochondrion" evidence="5"/>
<keyword evidence="5" id="KW-0496">Mitochondrion</keyword>
<comment type="similarity">
    <text evidence="1 4">Belongs to the universal ribosomal protein uS8 family.</text>
</comment>
<dbReference type="InterPro" id="IPR000630">
    <property type="entry name" value="Ribosomal_uS8"/>
</dbReference>
<keyword evidence="2 4" id="KW-0689">Ribosomal protein</keyword>
<protein>
    <submittedName>
        <fullName evidence="5">Ribosomal protein S8</fullName>
    </submittedName>
</protein>
<dbReference type="GeneID" id="15333142"/>
<dbReference type="PANTHER" id="PTHR11758">
    <property type="entry name" value="40S RIBOSOMAL PROTEIN S15A"/>
    <property type="match status" value="1"/>
</dbReference>
<dbReference type="FunFam" id="3.30.1490.10:FF:000001">
    <property type="entry name" value="30S ribosomal protein S8"/>
    <property type="match status" value="1"/>
</dbReference>
<dbReference type="EMBL" id="KC353355">
    <property type="protein sequence ID" value="AGH24204.1"/>
    <property type="molecule type" value="Genomic_DNA"/>
</dbReference>
<keyword evidence="3 4" id="KW-0687">Ribonucleoprotein</keyword>
<dbReference type="Pfam" id="PF00410">
    <property type="entry name" value="Ribosomal_S8"/>
    <property type="match status" value="1"/>
</dbReference>
<dbReference type="SUPFAM" id="SSF56047">
    <property type="entry name" value="Ribosomal protein S8"/>
    <property type="match status" value="1"/>
</dbReference>
<evidence type="ECO:0000256" key="4">
    <source>
        <dbReference type="RuleBase" id="RU003660"/>
    </source>
</evidence>